<dbReference type="InterPro" id="IPR002543">
    <property type="entry name" value="FtsK_dom"/>
</dbReference>
<feature type="region of interest" description="Disordered" evidence="7">
    <location>
        <begin position="1"/>
        <end position="22"/>
    </location>
</feature>
<dbReference type="OrthoDB" id="9807790at2"/>
<dbReference type="InterPro" id="IPR041027">
    <property type="entry name" value="FtsK_alpha"/>
</dbReference>
<evidence type="ECO:0000256" key="2">
    <source>
        <dbReference type="ARBA" id="ARBA00022741"/>
    </source>
</evidence>
<dbReference type="EMBL" id="BJZO01000043">
    <property type="protein sequence ID" value="GEO81650.1"/>
    <property type="molecule type" value="Genomic_DNA"/>
</dbReference>
<name>A0A512H8C1_9PROT</name>
<dbReference type="SMART" id="SM00843">
    <property type="entry name" value="Ftsk_gamma"/>
    <property type="match status" value="1"/>
</dbReference>
<dbReference type="PANTHER" id="PTHR22683:SF41">
    <property type="entry name" value="DNA TRANSLOCASE FTSK"/>
    <property type="match status" value="1"/>
</dbReference>
<proteinExistence type="inferred from homology"/>
<evidence type="ECO:0000313" key="9">
    <source>
        <dbReference type="EMBL" id="GEO81650.1"/>
    </source>
</evidence>
<sequence length="814" mass="88686">MTTRPGQNAMAGASASSPERGTGAEEFNLWCALNDRPFALRLSEWPSDGPPEWFIEADRGRPQAAVIWGTGTGDEDIATAIAYAFVAGIEWAEAERAVEREDETEDDEADPVEHWIDTHEFDDLPQPLRVGAPPLAAKIGGGPVHGQTTAPALDDSLTDDPRDTGDSGDQDLADLDPSASFDSGEDGEDEDLSFDPRDEEDAGALAGPGEEDDLSAYEDEGDDLVDSPDPQDEEDQENAALVSHPGIRDEDPPHRQSLLISGMPPHRIPVDPAPAAAVSLESDDDEQEPATYTPRLPSTALLSLPEDSDPREESDENELAERAAKLETVLRNFRVRGEIMEVRPGPCVTLFELEPVPGTKSSTIINLADDIARSMSAVTCRIALVPGRSVIGIELPNDTRETVYLREILDSEAWKQSRARLPMALGKDIGGDPVVVDLARMPHLLIAGTTGSGKSVGINAMILSLLYHLQPDQCRLIMIDPKMLELSVYDDIPHLLTPVVTDPHKAVSALKWVVREMENRYRAMALLGVRNLDGYNARVIDLNSRGEQVTSRIQVGFDKERREPIFEDRIVHLDPLPCIVVVVDEMADLMLVAGKEIETLIQRLAQMARAAGIHLIMATQRPSVDVITGTIKANFPTRISFQVTSKIDSRTILGESGAEQLLGQGDMLFMRAGGRISRVHGAFVSDQEVEGVVASLRRQGTPDYVYSVTEDDDDDYPAPSAGGPGTNGGPSLDEGYSDEGEDGDLYSQALAVILREDKVSVSFVQRHLQIGYNRAARLVERMENEGVISPPNHVGKREILMSARQFFASRDNNG</sequence>
<dbReference type="SUPFAM" id="SSF52540">
    <property type="entry name" value="P-loop containing nucleoside triphosphate hydrolases"/>
    <property type="match status" value="1"/>
</dbReference>
<dbReference type="InterPro" id="IPR027417">
    <property type="entry name" value="P-loop_NTPase"/>
</dbReference>
<dbReference type="RefSeq" id="WP_147163681.1">
    <property type="nucleotide sequence ID" value="NZ_BJZO01000043.1"/>
</dbReference>
<dbReference type="CDD" id="cd01127">
    <property type="entry name" value="TrwB_TraG_TraD_VirD4"/>
    <property type="match status" value="1"/>
</dbReference>
<evidence type="ECO:0000256" key="7">
    <source>
        <dbReference type="SAM" id="MobiDB-lite"/>
    </source>
</evidence>
<dbReference type="GO" id="GO:0005524">
    <property type="term" value="F:ATP binding"/>
    <property type="evidence" value="ECO:0007669"/>
    <property type="project" value="UniProtKB-UniRule"/>
</dbReference>
<comment type="subunit">
    <text evidence="5">Homohexamer. Forms a ring that surrounds DNA.</text>
</comment>
<dbReference type="Pfam" id="PF09397">
    <property type="entry name" value="FtsK_gamma"/>
    <property type="match status" value="1"/>
</dbReference>
<dbReference type="Gene3D" id="3.30.980.40">
    <property type="match status" value="1"/>
</dbReference>
<evidence type="ECO:0000256" key="5">
    <source>
        <dbReference type="ARBA" id="ARBA00025923"/>
    </source>
</evidence>
<gene>
    <name evidence="9" type="ORF">ROR02_17810</name>
</gene>
<dbReference type="InterPro" id="IPR036388">
    <property type="entry name" value="WH-like_DNA-bd_sf"/>
</dbReference>
<dbReference type="Pfam" id="PF01580">
    <property type="entry name" value="FtsK_SpoIIIE"/>
    <property type="match status" value="1"/>
</dbReference>
<comment type="similarity">
    <text evidence="1">Belongs to the FtsK/SpoIIIE/SftA family.</text>
</comment>
<keyword evidence="4" id="KW-0238">DNA-binding</keyword>
<accession>A0A512H8C1</accession>
<dbReference type="Gene3D" id="1.10.10.10">
    <property type="entry name" value="Winged helix-like DNA-binding domain superfamily/Winged helix DNA-binding domain"/>
    <property type="match status" value="1"/>
</dbReference>
<dbReference type="SUPFAM" id="SSF46785">
    <property type="entry name" value="Winged helix' DNA-binding domain"/>
    <property type="match status" value="1"/>
</dbReference>
<dbReference type="GO" id="GO:0003677">
    <property type="term" value="F:DNA binding"/>
    <property type="evidence" value="ECO:0007669"/>
    <property type="project" value="UniProtKB-KW"/>
</dbReference>
<dbReference type="InterPro" id="IPR036390">
    <property type="entry name" value="WH_DNA-bd_sf"/>
</dbReference>
<feature type="compositionally biased region" description="Acidic residues" evidence="7">
    <location>
        <begin position="306"/>
        <end position="318"/>
    </location>
</feature>
<dbReference type="InterPro" id="IPR050206">
    <property type="entry name" value="FtsK/SpoIIIE/SftA"/>
</dbReference>
<dbReference type="Proteomes" id="UP000321567">
    <property type="component" value="Unassembled WGS sequence"/>
</dbReference>
<feature type="compositionally biased region" description="Acidic residues" evidence="7">
    <location>
        <begin position="209"/>
        <end position="237"/>
    </location>
</feature>
<reference evidence="9 10" key="1">
    <citation type="submission" date="2019-07" db="EMBL/GenBank/DDBJ databases">
        <title>Whole genome shotgun sequence of Rhodospirillum oryzae NBRC 107573.</title>
        <authorList>
            <person name="Hosoyama A."/>
            <person name="Uohara A."/>
            <person name="Ohji S."/>
            <person name="Ichikawa N."/>
        </authorList>
    </citation>
    <scope>NUCLEOTIDE SEQUENCE [LARGE SCALE GENOMIC DNA]</scope>
    <source>
        <strain evidence="9 10">NBRC 107573</strain>
    </source>
</reference>
<organism evidence="9 10">
    <name type="scientific">Pararhodospirillum oryzae</name>
    <dbReference type="NCBI Taxonomy" id="478448"/>
    <lineage>
        <taxon>Bacteria</taxon>
        <taxon>Pseudomonadati</taxon>
        <taxon>Pseudomonadota</taxon>
        <taxon>Alphaproteobacteria</taxon>
        <taxon>Rhodospirillales</taxon>
        <taxon>Rhodospirillaceae</taxon>
        <taxon>Pararhodospirillum</taxon>
    </lineage>
</organism>
<evidence type="ECO:0000313" key="10">
    <source>
        <dbReference type="Proteomes" id="UP000321567"/>
    </source>
</evidence>
<feature type="region of interest" description="Disordered" evidence="7">
    <location>
        <begin position="123"/>
        <end position="319"/>
    </location>
</feature>
<evidence type="ECO:0000256" key="4">
    <source>
        <dbReference type="ARBA" id="ARBA00023125"/>
    </source>
</evidence>
<comment type="caution">
    <text evidence="9">The sequence shown here is derived from an EMBL/GenBank/DDBJ whole genome shotgun (WGS) entry which is preliminary data.</text>
</comment>
<protein>
    <recommendedName>
        <fullName evidence="8">FtsK domain-containing protein</fullName>
    </recommendedName>
</protein>
<dbReference type="Pfam" id="PF17854">
    <property type="entry name" value="FtsK_alpha"/>
    <property type="match status" value="1"/>
</dbReference>
<dbReference type="Gene3D" id="3.40.50.300">
    <property type="entry name" value="P-loop containing nucleotide triphosphate hydrolases"/>
    <property type="match status" value="1"/>
</dbReference>
<evidence type="ECO:0000256" key="1">
    <source>
        <dbReference type="ARBA" id="ARBA00006474"/>
    </source>
</evidence>
<dbReference type="PANTHER" id="PTHR22683">
    <property type="entry name" value="SPORULATION PROTEIN RELATED"/>
    <property type="match status" value="1"/>
</dbReference>
<dbReference type="AlphaFoldDB" id="A0A512H8C1"/>
<evidence type="ECO:0000259" key="8">
    <source>
        <dbReference type="PROSITE" id="PS50901"/>
    </source>
</evidence>
<dbReference type="PROSITE" id="PS50901">
    <property type="entry name" value="FTSK"/>
    <property type="match status" value="1"/>
</dbReference>
<evidence type="ECO:0000256" key="3">
    <source>
        <dbReference type="ARBA" id="ARBA00022840"/>
    </source>
</evidence>
<keyword evidence="3 6" id="KW-0067">ATP-binding</keyword>
<feature type="binding site" evidence="6">
    <location>
        <begin position="448"/>
        <end position="455"/>
    </location>
    <ligand>
        <name>ATP</name>
        <dbReference type="ChEBI" id="CHEBI:30616"/>
    </ligand>
</feature>
<feature type="region of interest" description="Disordered" evidence="7">
    <location>
        <begin position="707"/>
        <end position="740"/>
    </location>
</feature>
<dbReference type="InterPro" id="IPR018541">
    <property type="entry name" value="Ftsk_gamma"/>
</dbReference>
<evidence type="ECO:0000256" key="6">
    <source>
        <dbReference type="PROSITE-ProRule" id="PRU00289"/>
    </source>
</evidence>
<feature type="compositionally biased region" description="Acidic residues" evidence="7">
    <location>
        <begin position="183"/>
        <end position="202"/>
    </location>
</feature>
<feature type="domain" description="FtsK" evidence="8">
    <location>
        <begin position="431"/>
        <end position="650"/>
    </location>
</feature>
<keyword evidence="2 6" id="KW-0547">Nucleotide-binding</keyword>
<keyword evidence="10" id="KW-1185">Reference proteome</keyword>